<sequence length="605" mass="65055">ISFDFTFPCDPTTPPQHYSFDASVLEMPLAQPHTSHHSRASSTVSTAYSMDLSPSHSIATASTRRTSPSRSPVIRTHGPLLLPKIRSQDQNIVPQMVPVSHAQTAARPAKRARTSPAPSASMRNSYRGHARSMTNPETLYHANNTMPVSYSPPVSHESSPTSLIGSPVVFPAASFAVQHPVAPAVVDARSQRASSCNLDDVSYGYPAYRQLPNTYVVGPPAAAPVKHESPVAPAMMRLQPSVLPQAPVVVAPAAAAAAAPAPAVVNNTTLLNYLSSANPAPSLVRTISFPLRDPHTKHFWWDVRQIRPWTSFSASTVLSLSDGAAASLLSCPVPSTYLPSPPASSQRHPETESALASIYANWYLPKLNVALALSSNRPLQLALAAKTGPHATKDCDQTFVATVPGDASSAAAIFGGKPSARVVGLVKSFDRFNTGMRVEGNVKKVEYLRGLAHLHHVMREHGCRYGFIMTEIELVVVRNGLEGTPHFGFMEVTSCQLAATTASVPYTADGELDTENVPMTACLALWGLCMLASDEPLPHGHAAWRAEIGAPAEGTRRKALARDTWMPQPQLAEKREAKRSRGWVWPEDPVGRKELGKRGVRYGAC</sequence>
<keyword evidence="3" id="KW-1185">Reference proteome</keyword>
<evidence type="ECO:0000313" key="3">
    <source>
        <dbReference type="Proteomes" id="UP000241462"/>
    </source>
</evidence>
<dbReference type="EMBL" id="KZ678632">
    <property type="protein sequence ID" value="PSR77880.1"/>
    <property type="molecule type" value="Genomic_DNA"/>
</dbReference>
<evidence type="ECO:0000256" key="1">
    <source>
        <dbReference type="SAM" id="MobiDB-lite"/>
    </source>
</evidence>
<reference evidence="2 3" key="1">
    <citation type="journal article" date="2018" name="Mycol. Prog.">
        <title>Coniella lustricola, a new species from submerged detritus.</title>
        <authorList>
            <person name="Raudabaugh D.B."/>
            <person name="Iturriaga T."/>
            <person name="Carver A."/>
            <person name="Mondo S."/>
            <person name="Pangilinan J."/>
            <person name="Lipzen A."/>
            <person name="He G."/>
            <person name="Amirebrahimi M."/>
            <person name="Grigoriev I.V."/>
            <person name="Miller A.N."/>
        </authorList>
    </citation>
    <scope>NUCLEOTIDE SEQUENCE [LARGE SCALE GENOMIC DNA]</scope>
    <source>
        <strain evidence="2 3">B22-T-1</strain>
    </source>
</reference>
<feature type="region of interest" description="Disordered" evidence="1">
    <location>
        <begin position="55"/>
        <end position="78"/>
    </location>
</feature>
<evidence type="ECO:0008006" key="4">
    <source>
        <dbReference type="Google" id="ProtNLM"/>
    </source>
</evidence>
<gene>
    <name evidence="2" type="ORF">BD289DRAFT_377339</name>
</gene>
<feature type="non-terminal residue" evidence="2">
    <location>
        <position position="1"/>
    </location>
</feature>
<name>A0A2T2ZVK5_9PEZI</name>
<feature type="region of interest" description="Disordered" evidence="1">
    <location>
        <begin position="101"/>
        <end position="127"/>
    </location>
</feature>
<dbReference type="OrthoDB" id="5300765at2759"/>
<organism evidence="2 3">
    <name type="scientific">Coniella lustricola</name>
    <dbReference type="NCBI Taxonomy" id="2025994"/>
    <lineage>
        <taxon>Eukaryota</taxon>
        <taxon>Fungi</taxon>
        <taxon>Dikarya</taxon>
        <taxon>Ascomycota</taxon>
        <taxon>Pezizomycotina</taxon>
        <taxon>Sordariomycetes</taxon>
        <taxon>Sordariomycetidae</taxon>
        <taxon>Diaporthales</taxon>
        <taxon>Schizoparmaceae</taxon>
        <taxon>Coniella</taxon>
    </lineage>
</organism>
<proteinExistence type="predicted"/>
<dbReference type="Proteomes" id="UP000241462">
    <property type="component" value="Unassembled WGS sequence"/>
</dbReference>
<accession>A0A2T2ZVK5</accession>
<protein>
    <recommendedName>
        <fullName evidence="4">Sialidase</fullName>
    </recommendedName>
</protein>
<evidence type="ECO:0000313" key="2">
    <source>
        <dbReference type="EMBL" id="PSR77880.1"/>
    </source>
</evidence>
<feature type="compositionally biased region" description="Low complexity" evidence="1">
    <location>
        <begin position="57"/>
        <end position="76"/>
    </location>
</feature>
<dbReference type="InParanoid" id="A0A2T2ZVK5"/>
<dbReference type="STRING" id="2025994.A0A2T2ZVK5"/>
<dbReference type="AlphaFoldDB" id="A0A2T2ZVK5"/>